<name>A0AA90PK62_9HELI</name>
<dbReference type="PANTHER" id="PTHR30294">
    <property type="entry name" value="MEMBRANE COMPONENT OF ABC TRANSPORTER YHHJ-RELATED"/>
    <property type="match status" value="1"/>
</dbReference>
<dbReference type="InterPro" id="IPR051449">
    <property type="entry name" value="ABC-2_transporter_component"/>
</dbReference>
<dbReference type="EMBL" id="JAUPEV010000004">
    <property type="protein sequence ID" value="MDO7252985.1"/>
    <property type="molecule type" value="Genomic_DNA"/>
</dbReference>
<protein>
    <submittedName>
        <fullName evidence="9">ABC transporter permease</fullName>
    </submittedName>
</protein>
<proteinExistence type="predicted"/>
<evidence type="ECO:0000313" key="11">
    <source>
        <dbReference type="Proteomes" id="UP001240777"/>
    </source>
</evidence>
<dbReference type="Proteomes" id="UP001177258">
    <property type="component" value="Unassembled WGS sequence"/>
</dbReference>
<evidence type="ECO:0000256" key="4">
    <source>
        <dbReference type="ARBA" id="ARBA00022989"/>
    </source>
</evidence>
<keyword evidence="4 6" id="KW-1133">Transmembrane helix</keyword>
<dbReference type="GO" id="GO:0005886">
    <property type="term" value="C:plasma membrane"/>
    <property type="evidence" value="ECO:0007669"/>
    <property type="project" value="UniProtKB-SubCell"/>
</dbReference>
<accession>A0AA90PK62</accession>
<dbReference type="GO" id="GO:0140359">
    <property type="term" value="F:ABC-type transporter activity"/>
    <property type="evidence" value="ECO:0007669"/>
    <property type="project" value="InterPro"/>
</dbReference>
<evidence type="ECO:0000256" key="5">
    <source>
        <dbReference type="ARBA" id="ARBA00023136"/>
    </source>
</evidence>
<gene>
    <name evidence="8" type="ORF">Q5I04_03540</name>
    <name evidence="9" type="ORF">Q5I06_04460</name>
</gene>
<comment type="caution">
    <text evidence="9">The sequence shown here is derived from an EMBL/GenBank/DDBJ whole genome shotgun (WGS) entry which is preliminary data.</text>
</comment>
<feature type="transmembrane region" description="Helical" evidence="6">
    <location>
        <begin position="334"/>
        <end position="354"/>
    </location>
</feature>
<feature type="transmembrane region" description="Helical" evidence="6">
    <location>
        <begin position="20"/>
        <end position="38"/>
    </location>
</feature>
<feature type="transmembrane region" description="Helical" evidence="6">
    <location>
        <begin position="248"/>
        <end position="271"/>
    </location>
</feature>
<keyword evidence="2" id="KW-1003">Cell membrane</keyword>
<organism evidence="9 10">
    <name type="scientific">Helicobacter cappadocius</name>
    <dbReference type="NCBI Taxonomy" id="3063998"/>
    <lineage>
        <taxon>Bacteria</taxon>
        <taxon>Pseudomonadati</taxon>
        <taxon>Campylobacterota</taxon>
        <taxon>Epsilonproteobacteria</taxon>
        <taxon>Campylobacterales</taxon>
        <taxon>Helicobacteraceae</taxon>
        <taxon>Helicobacter</taxon>
    </lineage>
</organism>
<comment type="subcellular location">
    <subcellularLocation>
        <location evidence="1">Cell membrane</location>
        <topology evidence="1">Multi-pass membrane protein</topology>
    </subcellularLocation>
</comment>
<dbReference type="AlphaFoldDB" id="A0AA90PK62"/>
<evidence type="ECO:0000313" key="8">
    <source>
        <dbReference type="EMBL" id="MDO7252985.1"/>
    </source>
</evidence>
<dbReference type="RefSeq" id="WP_305516828.1">
    <property type="nucleotide sequence ID" value="NZ_JAUPEV010000004.1"/>
</dbReference>
<feature type="transmembrane region" description="Helical" evidence="6">
    <location>
        <begin position="213"/>
        <end position="236"/>
    </location>
</feature>
<keyword evidence="11" id="KW-1185">Reference proteome</keyword>
<reference evidence="8 10" key="3">
    <citation type="journal article" date="2024" name="Syst. Appl. Microbiol.">
        <title>Helicobacter cappadocius sp. nov., from lizards: The first psychrotrophic Helicobacter species.</title>
        <authorList>
            <person name="Aydin F."/>
            <person name="Tarhane S."/>
            <person name="Karakaya E."/>
            <person name="Abay S."/>
            <person name="Kayman T."/>
            <person name="Guran O."/>
            <person name="Bozkurt E."/>
            <person name="Uzum N."/>
            <person name="Avci A."/>
            <person name="Olgun K."/>
            <person name="Jablonski D."/>
            <person name="Guran C."/>
            <person name="Burcin Saticioglu I."/>
        </authorList>
    </citation>
    <scope>NUCLEOTIDE SEQUENCE [LARGE SCALE GENOMIC DNA]</scope>
    <source>
        <strain evidence="8">Faydin-H75</strain>
        <strain evidence="10">faydin-H76</strain>
    </source>
</reference>
<dbReference type="EMBL" id="JAUYZK010000005">
    <property type="protein sequence ID" value="MDP2539025.1"/>
    <property type="molecule type" value="Genomic_DNA"/>
</dbReference>
<dbReference type="Pfam" id="PF12698">
    <property type="entry name" value="ABC2_membrane_3"/>
    <property type="match status" value="1"/>
</dbReference>
<keyword evidence="5 6" id="KW-0472">Membrane</keyword>
<keyword evidence="3 6" id="KW-0812">Transmembrane</keyword>
<feature type="transmembrane region" description="Helical" evidence="6">
    <location>
        <begin position="278"/>
        <end position="297"/>
    </location>
</feature>
<dbReference type="PANTHER" id="PTHR30294:SF47">
    <property type="entry name" value="INNER MEMBRANE TRANSPORT PERMEASE YHHJ"/>
    <property type="match status" value="1"/>
</dbReference>
<reference evidence="9 11" key="1">
    <citation type="submission" date="2023-07" db="EMBL/GenBank/DDBJ databases">
        <title>Unpublished Manusciprt.</title>
        <authorList>
            <person name="Aydin F."/>
            <person name="Tarhane S."/>
            <person name="Saticioglu I.B."/>
            <person name="Karakaya E."/>
            <person name="Abay S."/>
            <person name="Guran O."/>
            <person name="Bozkurt E."/>
            <person name="Uzum N."/>
            <person name="Olgun K."/>
            <person name="Jablonski D."/>
        </authorList>
    </citation>
    <scope>NUCLEOTIDE SEQUENCE</scope>
    <source>
        <strain evidence="11">faydin-H75</strain>
        <strain evidence="9">Faydin-H76</strain>
    </source>
</reference>
<dbReference type="Gene3D" id="3.40.1710.10">
    <property type="entry name" value="abc type-2 transporter like domain"/>
    <property type="match status" value="1"/>
</dbReference>
<feature type="domain" description="ABC-2 type transporter transmembrane" evidence="7">
    <location>
        <begin position="18"/>
        <end position="348"/>
    </location>
</feature>
<evidence type="ECO:0000256" key="1">
    <source>
        <dbReference type="ARBA" id="ARBA00004651"/>
    </source>
</evidence>
<evidence type="ECO:0000259" key="7">
    <source>
        <dbReference type="Pfam" id="PF12698"/>
    </source>
</evidence>
<evidence type="ECO:0000313" key="10">
    <source>
        <dbReference type="Proteomes" id="UP001177258"/>
    </source>
</evidence>
<evidence type="ECO:0000256" key="2">
    <source>
        <dbReference type="ARBA" id="ARBA00022475"/>
    </source>
</evidence>
<reference evidence="8" key="2">
    <citation type="submission" date="2023-07" db="EMBL/GenBank/DDBJ databases">
        <authorList>
            <person name="Aydin F."/>
            <person name="Tarhane S."/>
            <person name="Saticioglu I.B."/>
            <person name="Karakaya E."/>
            <person name="Abay S."/>
            <person name="Guran O."/>
            <person name="Bozkurt E."/>
            <person name="Uzum N."/>
            <person name="Olgun K."/>
            <person name="Jablonski D."/>
        </authorList>
    </citation>
    <scope>NUCLEOTIDE SEQUENCE</scope>
    <source>
        <strain evidence="8">Faydin-H75</strain>
    </source>
</reference>
<feature type="transmembrane region" description="Helical" evidence="6">
    <location>
        <begin position="179"/>
        <end position="201"/>
    </location>
</feature>
<dbReference type="Proteomes" id="UP001240777">
    <property type="component" value="Unassembled WGS sequence"/>
</dbReference>
<dbReference type="InterPro" id="IPR013525">
    <property type="entry name" value="ABC2_TM"/>
</dbReference>
<sequence>MIDYKKALVYFARNKMLCAIYFILPIPIALLIYSIFYIRLPTELPIGVIDGDKSGISREVEFNLDSTSTLRVVKKYNSILEAKADLNEGNIYGLVIIPNGLEKNIKLGIETKIGFYYNAQFVLIGKALDSSFLKVIATMNAKNDTIRKLIKSSNFEIAFSGAMPVVSTIGALYNPSNDYAQFLITLILPCAWQILIALGMLNAIGKISGAKKYLLAFGMNVVVSSFWGMAMMVFFQTIGYPMNGSYNVLFLGILAMSCAISGIVMFVQAFLHNMAKSVGVIAAYTAPGLAFAGITYPQNAMDGFALFWSHILPISYFMELYLQQANYGLDSMDSLKVIAKMLPFFVFFPLGVLIEHLRGQK</sequence>
<evidence type="ECO:0000256" key="6">
    <source>
        <dbReference type="SAM" id="Phobius"/>
    </source>
</evidence>
<evidence type="ECO:0000313" key="9">
    <source>
        <dbReference type="EMBL" id="MDP2539025.1"/>
    </source>
</evidence>
<evidence type="ECO:0000256" key="3">
    <source>
        <dbReference type="ARBA" id="ARBA00022692"/>
    </source>
</evidence>